<evidence type="ECO:0000313" key="2">
    <source>
        <dbReference type="EMBL" id="NBJ93120.1"/>
    </source>
</evidence>
<keyword evidence="3" id="KW-1185">Reference proteome</keyword>
<dbReference type="Proteomes" id="UP001154420">
    <property type="component" value="Unassembled WGS sequence"/>
</dbReference>
<organism evidence="2 3">
    <name type="scientific">Parablautia muri</name>
    <dbReference type="NCBI Taxonomy" id="2320879"/>
    <lineage>
        <taxon>Bacteria</taxon>
        <taxon>Bacillati</taxon>
        <taxon>Bacillota</taxon>
        <taxon>Clostridia</taxon>
        <taxon>Lachnospirales</taxon>
        <taxon>Lachnospiraceae</taxon>
        <taxon>Parablautia</taxon>
    </lineage>
</organism>
<dbReference type="Pfam" id="PF18980">
    <property type="entry name" value="DUF5716_C"/>
    <property type="match status" value="1"/>
</dbReference>
<reference evidence="2" key="1">
    <citation type="submission" date="2018-09" db="EMBL/GenBank/DDBJ databases">
        <title>Murine metabolic-syndrome-specific gut microbial biobank.</title>
        <authorList>
            <person name="Liu C."/>
        </authorList>
    </citation>
    <scope>NUCLEOTIDE SEQUENCE</scope>
    <source>
        <strain evidence="2">D42-62</strain>
    </source>
</reference>
<comment type="caution">
    <text evidence="2">The sequence shown here is derived from an EMBL/GenBank/DDBJ whole genome shotgun (WGS) entry which is preliminary data.</text>
</comment>
<sequence>MGMLQDRKDLLGKKNSKKVAVGYDLGKSYAQISYCRLEETEPETVSAVTGTEQYNIPTVLCKRKGVGQWYYGKEAIKFAREEEGILVEDLLTLAERGEDVIVEGEAFDPAALLTLFVKRSLSLLNLRVSLNQIEAFMFTVDTLTPRMVDVLGKVAVGLNLKAQHICFQNHMESFYAYTLHQSKELWKNDVIIFEYDTVLKSLWFKCNARTTPQVVMIEQQEYSQMGRRVWKEDEEAKERQMEDLDQLFLSIAQRALQGEMVSTVFLLGDGFKEEWAKESLKFLCRNRRAFKGNNLYSKGACYGMMERLNASRQWKEYVYLGEDKLKSNIGMRALRRGEDSYYAILDAGTNWYEVTSDFDIILESGNTVDFVITPMTGGKVENKTIALEGLPERPRAATRLNVHIEMTAVNQAAVTIEDMGFGELFSSSGKAWTQTIMV</sequence>
<name>A0A9X5BFR6_9FIRM</name>
<protein>
    <recommendedName>
        <fullName evidence="1">DUF5716 domain-containing protein</fullName>
    </recommendedName>
</protein>
<proteinExistence type="predicted"/>
<dbReference type="InterPro" id="IPR043770">
    <property type="entry name" value="DUF5716_C"/>
</dbReference>
<evidence type="ECO:0000313" key="3">
    <source>
        <dbReference type="Proteomes" id="UP001154420"/>
    </source>
</evidence>
<evidence type="ECO:0000259" key="1">
    <source>
        <dbReference type="Pfam" id="PF18980"/>
    </source>
</evidence>
<feature type="domain" description="DUF5716" evidence="1">
    <location>
        <begin position="136"/>
        <end position="437"/>
    </location>
</feature>
<dbReference type="AlphaFoldDB" id="A0A9X5BFR6"/>
<gene>
    <name evidence="2" type="ORF">D5281_11050</name>
</gene>
<dbReference type="EMBL" id="QZDT01000016">
    <property type="protein sequence ID" value="NBJ93120.1"/>
    <property type="molecule type" value="Genomic_DNA"/>
</dbReference>
<accession>A0A9X5BFR6</accession>